<dbReference type="AlphaFoldDB" id="A0A9Y2AHC6"/>
<evidence type="ECO:0000313" key="10">
    <source>
        <dbReference type="EMBL" id="WIW70839.1"/>
    </source>
</evidence>
<evidence type="ECO:0000259" key="8">
    <source>
        <dbReference type="Pfam" id="PF00534"/>
    </source>
</evidence>
<keyword evidence="4 7" id="KW-0328">Glycosyltransferase</keyword>
<reference evidence="10" key="1">
    <citation type="submission" date="2023-03" db="EMBL/GenBank/DDBJ databases">
        <title>Selenobaculum gbiensis gen. nov. sp. nov., a new bacterium isolated from the gut microbiota of IBD patient.</title>
        <authorList>
            <person name="Yeo S."/>
            <person name="Park H."/>
            <person name="Huh C.S."/>
        </authorList>
    </citation>
    <scope>NUCLEOTIDE SEQUENCE</scope>
    <source>
        <strain evidence="10">ICN-92133</strain>
    </source>
</reference>
<dbReference type="EMBL" id="CP120678">
    <property type="protein sequence ID" value="WIW70839.1"/>
    <property type="molecule type" value="Genomic_DNA"/>
</dbReference>
<comment type="catalytic activity">
    <reaction evidence="1 7">
        <text>[(1-&gt;4)-alpha-D-glucosyl](n) + ADP-alpha-D-glucose = [(1-&gt;4)-alpha-D-glucosyl](n+1) + ADP + H(+)</text>
        <dbReference type="Rhea" id="RHEA:18189"/>
        <dbReference type="Rhea" id="RHEA-COMP:9584"/>
        <dbReference type="Rhea" id="RHEA-COMP:9587"/>
        <dbReference type="ChEBI" id="CHEBI:15378"/>
        <dbReference type="ChEBI" id="CHEBI:15444"/>
        <dbReference type="ChEBI" id="CHEBI:57498"/>
        <dbReference type="ChEBI" id="CHEBI:456216"/>
        <dbReference type="EC" id="2.4.1.21"/>
    </reaction>
</comment>
<dbReference type="Pfam" id="PF00534">
    <property type="entry name" value="Glycos_transf_1"/>
    <property type="match status" value="1"/>
</dbReference>
<organism evidence="10 11">
    <name type="scientific">Selenobaculum gibii</name>
    <dbReference type="NCBI Taxonomy" id="3054208"/>
    <lineage>
        <taxon>Bacteria</taxon>
        <taxon>Bacillati</taxon>
        <taxon>Bacillota</taxon>
        <taxon>Negativicutes</taxon>
        <taxon>Selenomonadales</taxon>
        <taxon>Selenomonadaceae</taxon>
        <taxon>Selenobaculum</taxon>
    </lineage>
</organism>
<protein>
    <recommendedName>
        <fullName evidence="7">Glycogen synthase</fullName>
        <ecNumber evidence="7">2.4.1.21</ecNumber>
    </recommendedName>
    <alternativeName>
        <fullName evidence="7">Starch [bacterial glycogen] synthase</fullName>
    </alternativeName>
</protein>
<keyword evidence="6 7" id="KW-0320">Glycogen biosynthesis</keyword>
<dbReference type="InterPro" id="IPR013534">
    <property type="entry name" value="Starch_synth_cat_dom"/>
</dbReference>
<feature type="domain" description="Glycosyl transferase family 1" evidence="8">
    <location>
        <begin position="294"/>
        <end position="447"/>
    </location>
</feature>
<dbReference type="InterPro" id="IPR001296">
    <property type="entry name" value="Glyco_trans_1"/>
</dbReference>
<evidence type="ECO:0000256" key="4">
    <source>
        <dbReference type="ARBA" id="ARBA00022676"/>
    </source>
</evidence>
<dbReference type="GO" id="GO:0004373">
    <property type="term" value="F:alpha-1,4-glucan glucosyltransferase (UDP-glucose donor) activity"/>
    <property type="evidence" value="ECO:0007669"/>
    <property type="project" value="InterPro"/>
</dbReference>
<comment type="similarity">
    <text evidence="3 7">Belongs to the glycosyltransferase 1 family. Bacterial/plant glycogen synthase subfamily.</text>
</comment>
<dbReference type="Gene3D" id="3.40.50.2000">
    <property type="entry name" value="Glycogen Phosphorylase B"/>
    <property type="match status" value="2"/>
</dbReference>
<dbReference type="PANTHER" id="PTHR45825:SF11">
    <property type="entry name" value="ALPHA AMYLASE DOMAIN-CONTAINING PROTEIN"/>
    <property type="match status" value="1"/>
</dbReference>
<dbReference type="NCBIfam" id="NF001898">
    <property type="entry name" value="PRK00654.1-1"/>
    <property type="match status" value="1"/>
</dbReference>
<evidence type="ECO:0000256" key="6">
    <source>
        <dbReference type="ARBA" id="ARBA00023056"/>
    </source>
</evidence>
<dbReference type="NCBIfam" id="NF001899">
    <property type="entry name" value="PRK00654.1-2"/>
    <property type="match status" value="1"/>
</dbReference>
<dbReference type="NCBIfam" id="TIGR02095">
    <property type="entry name" value="glgA"/>
    <property type="match status" value="1"/>
</dbReference>
<comment type="pathway">
    <text evidence="7">Glycan biosynthesis; glycogen biosynthesis.</text>
</comment>
<dbReference type="PANTHER" id="PTHR45825">
    <property type="entry name" value="GRANULE-BOUND STARCH SYNTHASE 1, CHLOROPLASTIC/AMYLOPLASTIC"/>
    <property type="match status" value="1"/>
</dbReference>
<dbReference type="HAMAP" id="MF_00484">
    <property type="entry name" value="Glycogen_synth"/>
    <property type="match status" value="1"/>
</dbReference>
<feature type="binding site" evidence="7">
    <location>
        <position position="16"/>
    </location>
    <ligand>
        <name>ADP-alpha-D-glucose</name>
        <dbReference type="ChEBI" id="CHEBI:57498"/>
    </ligand>
</feature>
<feature type="domain" description="Starch synthase catalytic" evidence="9">
    <location>
        <begin position="3"/>
        <end position="237"/>
    </location>
</feature>
<dbReference type="GO" id="GO:0009011">
    <property type="term" value="F:alpha-1,4-glucan glucosyltransferase (ADP-glucose donor) activity"/>
    <property type="evidence" value="ECO:0007669"/>
    <property type="project" value="UniProtKB-UniRule"/>
</dbReference>
<dbReference type="GO" id="GO:0005978">
    <property type="term" value="P:glycogen biosynthetic process"/>
    <property type="evidence" value="ECO:0007669"/>
    <property type="project" value="UniProtKB-UniRule"/>
</dbReference>
<evidence type="ECO:0000256" key="1">
    <source>
        <dbReference type="ARBA" id="ARBA00001478"/>
    </source>
</evidence>
<evidence type="ECO:0000256" key="7">
    <source>
        <dbReference type="HAMAP-Rule" id="MF_00484"/>
    </source>
</evidence>
<comment type="function">
    <text evidence="2 7">Synthesizes alpha-1,4-glucan chains using ADP-glucose.</text>
</comment>
<dbReference type="SUPFAM" id="SSF53756">
    <property type="entry name" value="UDP-Glycosyltransferase/glycogen phosphorylase"/>
    <property type="match status" value="1"/>
</dbReference>
<name>A0A9Y2AHC6_9FIRM</name>
<dbReference type="InterPro" id="IPR011835">
    <property type="entry name" value="GS/SS"/>
</dbReference>
<evidence type="ECO:0000256" key="3">
    <source>
        <dbReference type="ARBA" id="ARBA00010281"/>
    </source>
</evidence>
<evidence type="ECO:0000259" key="9">
    <source>
        <dbReference type="Pfam" id="PF08323"/>
    </source>
</evidence>
<evidence type="ECO:0000256" key="5">
    <source>
        <dbReference type="ARBA" id="ARBA00022679"/>
    </source>
</evidence>
<evidence type="ECO:0000256" key="2">
    <source>
        <dbReference type="ARBA" id="ARBA00002764"/>
    </source>
</evidence>
<dbReference type="CDD" id="cd03791">
    <property type="entry name" value="GT5_Glycogen_synthase_DULL1-like"/>
    <property type="match status" value="1"/>
</dbReference>
<dbReference type="RefSeq" id="WP_147667388.1">
    <property type="nucleotide sequence ID" value="NZ_CP120678.1"/>
</dbReference>
<dbReference type="EC" id="2.4.1.21" evidence="7"/>
<proteinExistence type="inferred from homology"/>
<gene>
    <name evidence="7 10" type="primary">glgA</name>
    <name evidence="10" type="ORF">P3F81_00510</name>
</gene>
<keyword evidence="5 7" id="KW-0808">Transferase</keyword>
<dbReference type="KEGG" id="sgbi:P3F81_00510"/>
<accession>A0A9Y2AHC6</accession>
<keyword evidence="11" id="KW-1185">Reference proteome</keyword>
<evidence type="ECO:0000313" key="11">
    <source>
        <dbReference type="Proteomes" id="UP001243623"/>
    </source>
</evidence>
<dbReference type="Pfam" id="PF08323">
    <property type="entry name" value="Glyco_transf_5"/>
    <property type="match status" value="1"/>
</dbReference>
<dbReference type="Proteomes" id="UP001243623">
    <property type="component" value="Chromosome"/>
</dbReference>
<sequence>MVKVLFVASEAVPFVKTGGLADVAGSLPKELRAQGVDVRVVIPKYQSIPQKYKDKMRLLKTGTVFIGWREQYCGVEYLEYEGVPTYFIDNEKYFKRDGLYGYEDDAERFAFFCRGILDMLPQLDFVPDIIHCNDWHTGMLNVILKTQHAQNDIFKDIRTVYTIHNLRYQGVFGKDIISEVLNLNWDVYNNGSIEFYEAVNFMKGGIVYADYVTTVSNTYAKEIQYEYYGENLDGLLRSRAECLSGIVNGIDYDIYNPATDDKIFIPYNIDNAVTGKIENKLKLQEELGLPVRRDVPMLAIISRLVGPKGIDLVNHIMEEVLMQEDIQLVVLGTGEKQYEDFFKAMAWKYPKKVSANITFSDELAHKIYAGADIFIMPSQYEPCGIGQLIALHYGTIPVVRETGGLKDTVEPYNKYTGTGNGFSFTNYNAHELLFTIKRALGSYEAANIWEGIVKNAMETDFSWRQSAKQYKDLYDRLKK</sequence>